<gene>
    <name evidence="4" type="ORF">C8046_02340</name>
</gene>
<dbReference type="InterPro" id="IPR026881">
    <property type="entry name" value="WYL_dom"/>
</dbReference>
<dbReference type="InterPro" id="IPR057727">
    <property type="entry name" value="WCX_dom"/>
</dbReference>
<protein>
    <submittedName>
        <fullName evidence="4">WYL domain-containing protein</fullName>
    </submittedName>
</protein>
<organism evidence="4 5">
    <name type="scientific">Serinibacter arcticus</name>
    <dbReference type="NCBI Taxonomy" id="1655435"/>
    <lineage>
        <taxon>Bacteria</taxon>
        <taxon>Bacillati</taxon>
        <taxon>Actinomycetota</taxon>
        <taxon>Actinomycetes</taxon>
        <taxon>Micrococcales</taxon>
        <taxon>Beutenbergiaceae</taxon>
        <taxon>Serinibacter</taxon>
    </lineage>
</organism>
<dbReference type="PROSITE" id="PS52050">
    <property type="entry name" value="WYL"/>
    <property type="match status" value="1"/>
</dbReference>
<dbReference type="EMBL" id="PYHR01000002">
    <property type="protein sequence ID" value="PWD49715.1"/>
    <property type="molecule type" value="Genomic_DNA"/>
</dbReference>
<dbReference type="Pfam" id="PF13280">
    <property type="entry name" value="WYL"/>
    <property type="match status" value="1"/>
</dbReference>
<sequence>MAEATSERLARLLALVAYLADRDDVPVAELAEHFGVPPAQIMRDVDTLWVSGTPGYQPDDLLDFSADSYDSQRITLTNARGMDRPLRLGPGEAVALIVALRAMANLPGLGSDPALSSALAKLTAAAGDAATAAEAVAIAPADGADPALDAHVARVLGVARAALAAGERVHLRYTDASDRTTERDVDPLELLSDGEAWFLRGWCLLADGVRHFRLDRIGVVAATGVAVEPHDVGATSGRVRPEASALRATLTLTPRSRWVAERFGGDVVREGERDIDVELDVADEAWLARLVLDLGPDVLALAPAHVADAIAVRAASALAAYGEVS</sequence>
<dbReference type="Pfam" id="PF25583">
    <property type="entry name" value="WCX"/>
    <property type="match status" value="1"/>
</dbReference>
<feature type="domain" description="WCX" evidence="3">
    <location>
        <begin position="246"/>
        <end position="318"/>
    </location>
</feature>
<dbReference type="InterPro" id="IPR051534">
    <property type="entry name" value="CBASS_pafABC_assoc_protein"/>
</dbReference>
<evidence type="ECO:0000313" key="4">
    <source>
        <dbReference type="EMBL" id="PWD49715.1"/>
    </source>
</evidence>
<evidence type="ECO:0000259" key="1">
    <source>
        <dbReference type="Pfam" id="PF13280"/>
    </source>
</evidence>
<reference evidence="4 5" key="1">
    <citation type="submission" date="2018-03" db="EMBL/GenBank/DDBJ databases">
        <title>Genome assembly of novel Miniimonas species PCH200.</title>
        <authorList>
            <person name="Thakur V."/>
            <person name="Kumar V."/>
            <person name="Singh D."/>
        </authorList>
    </citation>
    <scope>NUCLEOTIDE SEQUENCE [LARGE SCALE GENOMIC DNA]</scope>
    <source>
        <strain evidence="4 5">PCH200</strain>
    </source>
</reference>
<dbReference type="InterPro" id="IPR028349">
    <property type="entry name" value="PafC-like"/>
</dbReference>
<accession>A0A2U1ZRU7</accession>
<dbReference type="PIRSF" id="PIRSF016838">
    <property type="entry name" value="PafC"/>
    <property type="match status" value="1"/>
</dbReference>
<dbReference type="PANTHER" id="PTHR34580">
    <property type="match status" value="1"/>
</dbReference>
<dbReference type="InterPro" id="IPR043839">
    <property type="entry name" value="PafC_HTH"/>
</dbReference>
<dbReference type="Proteomes" id="UP000245166">
    <property type="component" value="Unassembled WGS sequence"/>
</dbReference>
<feature type="domain" description="WYL" evidence="1">
    <location>
        <begin position="155"/>
        <end position="218"/>
    </location>
</feature>
<name>A0A2U1ZRU7_9MICO</name>
<evidence type="ECO:0000259" key="2">
    <source>
        <dbReference type="Pfam" id="PF19187"/>
    </source>
</evidence>
<comment type="caution">
    <text evidence="4">The sequence shown here is derived from an EMBL/GenBank/DDBJ whole genome shotgun (WGS) entry which is preliminary data.</text>
</comment>
<dbReference type="SUPFAM" id="SSF46785">
    <property type="entry name" value="Winged helix' DNA-binding domain"/>
    <property type="match status" value="1"/>
</dbReference>
<dbReference type="PANTHER" id="PTHR34580:SF1">
    <property type="entry name" value="PROTEIN PAFC"/>
    <property type="match status" value="1"/>
</dbReference>
<evidence type="ECO:0000313" key="5">
    <source>
        <dbReference type="Proteomes" id="UP000245166"/>
    </source>
</evidence>
<dbReference type="OrthoDB" id="3268930at2"/>
<feature type="domain" description="PafC HTH" evidence="2">
    <location>
        <begin position="7"/>
        <end position="124"/>
    </location>
</feature>
<dbReference type="AlphaFoldDB" id="A0A2U1ZRU7"/>
<dbReference type="InterPro" id="IPR036390">
    <property type="entry name" value="WH_DNA-bd_sf"/>
</dbReference>
<proteinExistence type="predicted"/>
<keyword evidence="5" id="KW-1185">Reference proteome</keyword>
<dbReference type="RefSeq" id="WP_109228098.1">
    <property type="nucleotide sequence ID" value="NZ_PYHR01000002.1"/>
</dbReference>
<evidence type="ECO:0000259" key="3">
    <source>
        <dbReference type="Pfam" id="PF25583"/>
    </source>
</evidence>
<dbReference type="Pfam" id="PF19187">
    <property type="entry name" value="HTH_PafC"/>
    <property type="match status" value="1"/>
</dbReference>